<dbReference type="SMART" id="SM00901">
    <property type="entry name" value="FRG"/>
    <property type="match status" value="1"/>
</dbReference>
<keyword evidence="3" id="KW-1185">Reference proteome</keyword>
<dbReference type="InterPro" id="IPR014966">
    <property type="entry name" value="FRG-dom"/>
</dbReference>
<name>B9THA2_RICCO</name>
<dbReference type="Proteomes" id="UP000008311">
    <property type="component" value="Unassembled WGS sequence"/>
</dbReference>
<dbReference type="InterPro" id="IPR054267">
    <property type="entry name" value="DUF6998"/>
</dbReference>
<reference evidence="3" key="1">
    <citation type="journal article" date="2010" name="Nat. Biotechnol.">
        <title>Draft genome sequence of the oilseed species Ricinus communis.</title>
        <authorList>
            <person name="Chan A.P."/>
            <person name="Crabtree J."/>
            <person name="Zhao Q."/>
            <person name="Lorenzi H."/>
            <person name="Orvis J."/>
            <person name="Puiu D."/>
            <person name="Melake-Berhan A."/>
            <person name="Jones K.M."/>
            <person name="Redman J."/>
            <person name="Chen G."/>
            <person name="Cahoon E.B."/>
            <person name="Gedil M."/>
            <person name="Stanke M."/>
            <person name="Haas B.J."/>
            <person name="Wortman J.R."/>
            <person name="Fraser-Liggett C.M."/>
            <person name="Ravel J."/>
            <person name="Rabinowicz P.D."/>
        </authorList>
    </citation>
    <scope>NUCLEOTIDE SEQUENCE [LARGE SCALE GENOMIC DNA]</scope>
    <source>
        <strain evidence="3">cv. Hale</strain>
    </source>
</reference>
<evidence type="ECO:0000313" key="2">
    <source>
        <dbReference type="EMBL" id="EEF24762.1"/>
    </source>
</evidence>
<dbReference type="Pfam" id="PF22522">
    <property type="entry name" value="DUF6998"/>
    <property type="match status" value="1"/>
</dbReference>
<evidence type="ECO:0000313" key="3">
    <source>
        <dbReference type="Proteomes" id="UP000008311"/>
    </source>
</evidence>
<evidence type="ECO:0000259" key="1">
    <source>
        <dbReference type="SMART" id="SM00901"/>
    </source>
</evidence>
<protein>
    <recommendedName>
        <fullName evidence="1">FRG domain-containing protein</fullName>
    </recommendedName>
</protein>
<sequence length="197" mass="21259">MGDWTLVPAIGRSPGSVQTEAEMLEEFKRRARPYVEATALFDADWLAIAQQYGIPQALALHYASTGLKFTLDGRLVGDIAEALALDHFELVSPSKRTKGVDAFTTSGDTVQIKATGRPNAGPAFTRGQGFARYLLFFRIDFEAGKASIIYNGPEAAIRALLPTVWEGTYVINLAAVTAAASNVAKHEMLPTRLTSLA</sequence>
<dbReference type="AlphaFoldDB" id="B9THA2"/>
<organism evidence="2 3">
    <name type="scientific">Ricinus communis</name>
    <name type="common">Castor bean</name>
    <dbReference type="NCBI Taxonomy" id="3988"/>
    <lineage>
        <taxon>Eukaryota</taxon>
        <taxon>Viridiplantae</taxon>
        <taxon>Streptophyta</taxon>
        <taxon>Embryophyta</taxon>
        <taxon>Tracheophyta</taxon>
        <taxon>Spermatophyta</taxon>
        <taxon>Magnoliopsida</taxon>
        <taxon>eudicotyledons</taxon>
        <taxon>Gunneridae</taxon>
        <taxon>Pentapetalae</taxon>
        <taxon>rosids</taxon>
        <taxon>fabids</taxon>
        <taxon>Malpighiales</taxon>
        <taxon>Euphorbiaceae</taxon>
        <taxon>Acalyphoideae</taxon>
        <taxon>Acalypheae</taxon>
        <taxon>Ricinus</taxon>
    </lineage>
</organism>
<accession>B9THA2</accession>
<gene>
    <name evidence="2" type="ORF">RCOM_1901530</name>
</gene>
<dbReference type="EMBL" id="EQ981346">
    <property type="protein sequence ID" value="EEF24762.1"/>
    <property type="molecule type" value="Genomic_DNA"/>
</dbReference>
<proteinExistence type="predicted"/>
<dbReference type="InParanoid" id="B9THA2"/>
<feature type="domain" description="FRG" evidence="1">
    <location>
        <begin position="1"/>
        <end position="76"/>
    </location>
</feature>